<dbReference type="WBParaSite" id="PS1159_v2.g22117.t1">
    <property type="protein sequence ID" value="PS1159_v2.g22117.t1"/>
    <property type="gene ID" value="PS1159_v2.g22117"/>
</dbReference>
<evidence type="ECO:0000313" key="2">
    <source>
        <dbReference type="WBParaSite" id="PS1159_v2.g22117.t1"/>
    </source>
</evidence>
<protein>
    <submittedName>
        <fullName evidence="2">Uncharacterized protein</fullName>
    </submittedName>
</protein>
<accession>A0AC35FYK4</accession>
<reference evidence="2" key="1">
    <citation type="submission" date="2022-11" db="UniProtKB">
        <authorList>
            <consortium name="WormBaseParasite"/>
        </authorList>
    </citation>
    <scope>IDENTIFICATION</scope>
</reference>
<evidence type="ECO:0000313" key="1">
    <source>
        <dbReference type="Proteomes" id="UP000887580"/>
    </source>
</evidence>
<organism evidence="1 2">
    <name type="scientific">Panagrolaimus sp. PS1159</name>
    <dbReference type="NCBI Taxonomy" id="55785"/>
    <lineage>
        <taxon>Eukaryota</taxon>
        <taxon>Metazoa</taxon>
        <taxon>Ecdysozoa</taxon>
        <taxon>Nematoda</taxon>
        <taxon>Chromadorea</taxon>
        <taxon>Rhabditida</taxon>
        <taxon>Tylenchina</taxon>
        <taxon>Panagrolaimomorpha</taxon>
        <taxon>Panagrolaimoidea</taxon>
        <taxon>Panagrolaimidae</taxon>
        <taxon>Panagrolaimus</taxon>
    </lineage>
</organism>
<proteinExistence type="predicted"/>
<sequence>MLPTLLTCSKKIVPSGSIRHISISNAKRDPFAVIRGAYITTLNSVEEKNVNIIKLNPSIFLTTLRFQKRFFFNR</sequence>
<dbReference type="Proteomes" id="UP000887580">
    <property type="component" value="Unplaced"/>
</dbReference>
<name>A0AC35FYK4_9BILA</name>